<keyword evidence="2 5" id="KW-0812">Transmembrane</keyword>
<dbReference type="InterPro" id="IPR007016">
    <property type="entry name" value="O-antigen_ligase-rel_domated"/>
</dbReference>
<evidence type="ECO:0000256" key="3">
    <source>
        <dbReference type="ARBA" id="ARBA00022989"/>
    </source>
</evidence>
<accession>A0A212KCC6</accession>
<feature type="transmembrane region" description="Helical" evidence="5">
    <location>
        <begin position="191"/>
        <end position="207"/>
    </location>
</feature>
<evidence type="ECO:0000256" key="1">
    <source>
        <dbReference type="ARBA" id="ARBA00004141"/>
    </source>
</evidence>
<gene>
    <name evidence="7" type="ORF">KL86DPRO_50114</name>
</gene>
<feature type="transmembrane region" description="Helical" evidence="5">
    <location>
        <begin position="394"/>
        <end position="412"/>
    </location>
</feature>
<dbReference type="PANTHER" id="PTHR37422">
    <property type="entry name" value="TEICHURONIC ACID BIOSYNTHESIS PROTEIN TUAE"/>
    <property type="match status" value="1"/>
</dbReference>
<evidence type="ECO:0000256" key="5">
    <source>
        <dbReference type="SAM" id="Phobius"/>
    </source>
</evidence>
<evidence type="ECO:0000313" key="7">
    <source>
        <dbReference type="EMBL" id="SBW09258.1"/>
    </source>
</evidence>
<feature type="transmembrane region" description="Helical" evidence="5">
    <location>
        <begin position="343"/>
        <end position="362"/>
    </location>
</feature>
<evidence type="ECO:0000259" key="6">
    <source>
        <dbReference type="Pfam" id="PF04932"/>
    </source>
</evidence>
<feature type="domain" description="O-antigen ligase-related" evidence="6">
    <location>
        <begin position="197"/>
        <end position="351"/>
    </location>
</feature>
<evidence type="ECO:0000256" key="2">
    <source>
        <dbReference type="ARBA" id="ARBA00022692"/>
    </source>
</evidence>
<feature type="transmembrane region" description="Helical" evidence="5">
    <location>
        <begin position="12"/>
        <end position="35"/>
    </location>
</feature>
<feature type="transmembrane region" description="Helical" evidence="5">
    <location>
        <begin position="101"/>
        <end position="118"/>
    </location>
</feature>
<protein>
    <recommendedName>
        <fullName evidence="6">O-antigen ligase-related domain-containing protein</fullName>
    </recommendedName>
</protein>
<dbReference type="PANTHER" id="PTHR37422:SF13">
    <property type="entry name" value="LIPOPOLYSACCHARIDE BIOSYNTHESIS PROTEIN PA4999-RELATED"/>
    <property type="match status" value="1"/>
</dbReference>
<comment type="subcellular location">
    <subcellularLocation>
        <location evidence="1">Membrane</location>
        <topology evidence="1">Multi-pass membrane protein</topology>
    </subcellularLocation>
</comment>
<feature type="transmembrane region" description="Helical" evidence="5">
    <location>
        <begin position="166"/>
        <end position="184"/>
    </location>
</feature>
<dbReference type="InterPro" id="IPR051533">
    <property type="entry name" value="WaaL-like"/>
</dbReference>
<keyword evidence="3 5" id="KW-1133">Transmembrane helix</keyword>
<dbReference type="EMBL" id="FLUQ01000005">
    <property type="protein sequence ID" value="SBW09258.1"/>
    <property type="molecule type" value="Genomic_DNA"/>
</dbReference>
<feature type="transmembrane region" description="Helical" evidence="5">
    <location>
        <begin position="125"/>
        <end position="146"/>
    </location>
</feature>
<feature type="transmembrane region" description="Helical" evidence="5">
    <location>
        <begin position="41"/>
        <end position="60"/>
    </location>
</feature>
<evidence type="ECO:0000256" key="4">
    <source>
        <dbReference type="ARBA" id="ARBA00023136"/>
    </source>
</evidence>
<dbReference type="AlphaFoldDB" id="A0A212KCC6"/>
<feature type="transmembrane region" description="Helical" evidence="5">
    <location>
        <begin position="235"/>
        <end position="252"/>
    </location>
</feature>
<name>A0A212KCC6_9DELT</name>
<dbReference type="GO" id="GO:0016020">
    <property type="term" value="C:membrane"/>
    <property type="evidence" value="ECO:0007669"/>
    <property type="project" value="UniProtKB-SubCell"/>
</dbReference>
<organism evidence="7">
    <name type="scientific">uncultured delta proteobacterium</name>
    <dbReference type="NCBI Taxonomy" id="34034"/>
    <lineage>
        <taxon>Bacteria</taxon>
        <taxon>Deltaproteobacteria</taxon>
        <taxon>environmental samples</taxon>
    </lineage>
</organism>
<keyword evidence="4 5" id="KW-0472">Membrane</keyword>
<feature type="transmembrane region" description="Helical" evidence="5">
    <location>
        <begin position="72"/>
        <end position="89"/>
    </location>
</feature>
<dbReference type="Pfam" id="PF04932">
    <property type="entry name" value="Wzy_C"/>
    <property type="match status" value="1"/>
</dbReference>
<reference evidence="7" key="1">
    <citation type="submission" date="2016-04" db="EMBL/GenBank/DDBJ databases">
        <authorList>
            <person name="Evans L.H."/>
            <person name="Alamgir A."/>
            <person name="Owens N."/>
            <person name="Weber N.D."/>
            <person name="Virtaneva K."/>
            <person name="Barbian K."/>
            <person name="Babar A."/>
            <person name="Rosenke K."/>
        </authorList>
    </citation>
    <scope>NUCLEOTIDE SEQUENCE</scope>
    <source>
        <strain evidence="7">86</strain>
    </source>
</reference>
<proteinExistence type="predicted"/>
<sequence>MPRFRETIAARLAAFGLSPLDALLFLGVCAFFFFLPLRTDATATIVAMTVFGIAAVRGCAAFRSLLAPGVGIYLLAFALFILAVLAASLSHPATLSKFPRVVLWGCCVFAGVALSVCVPEHGSRYFWALFASLAGSFAVAAVFWGYDNPAIWHDERLKLFAIHPSRLGLYAAVCLFFLIYRAIVASGYERLLALAGTALVFYILFSTNTRGNLLMLPLGLLCLGAALPRRYLKQLGMAALLCAVLGGSVLWMKSESFVGRRLISAVTNPLADPTFQSRLPIWHVGWETFKTAPLLGRGHQSYLAEHSRYVAEHGAAMRERFGQYEPEVKQAHNIILGRLVETGAPGTLAFLLFYCGAVAAAWRGPAKNRWLLAPLVFYLAMNMFDDGLFRLNDAFILFVAGTALGGFCPPAPERSGRE</sequence>